<dbReference type="Proteomes" id="UP000799753">
    <property type="component" value="Unassembled WGS sequence"/>
</dbReference>
<reference evidence="2" key="1">
    <citation type="journal article" date="2020" name="Stud. Mycol.">
        <title>101 Dothideomycetes genomes: a test case for predicting lifestyles and emergence of pathogens.</title>
        <authorList>
            <person name="Haridas S."/>
            <person name="Albert R."/>
            <person name="Binder M."/>
            <person name="Bloem J."/>
            <person name="Labutti K."/>
            <person name="Salamov A."/>
            <person name="Andreopoulos B."/>
            <person name="Baker S."/>
            <person name="Barry K."/>
            <person name="Bills G."/>
            <person name="Bluhm B."/>
            <person name="Cannon C."/>
            <person name="Castanera R."/>
            <person name="Culley D."/>
            <person name="Daum C."/>
            <person name="Ezra D."/>
            <person name="Gonzalez J."/>
            <person name="Henrissat B."/>
            <person name="Kuo A."/>
            <person name="Liang C."/>
            <person name="Lipzen A."/>
            <person name="Lutzoni F."/>
            <person name="Magnuson J."/>
            <person name="Mondo S."/>
            <person name="Nolan M."/>
            <person name="Ohm R."/>
            <person name="Pangilinan J."/>
            <person name="Park H.-J."/>
            <person name="Ramirez L."/>
            <person name="Alfaro M."/>
            <person name="Sun H."/>
            <person name="Tritt A."/>
            <person name="Yoshinaga Y."/>
            <person name="Zwiers L.-H."/>
            <person name="Turgeon B."/>
            <person name="Goodwin S."/>
            <person name="Spatafora J."/>
            <person name="Crous P."/>
            <person name="Grigoriev I."/>
        </authorList>
    </citation>
    <scope>NUCLEOTIDE SEQUENCE</scope>
    <source>
        <strain evidence="2">CBS 473.64</strain>
    </source>
</reference>
<proteinExistence type="predicted"/>
<dbReference type="InterPro" id="IPR013120">
    <property type="entry name" value="FAR_NAD-bd"/>
</dbReference>
<evidence type="ECO:0000313" key="3">
    <source>
        <dbReference type="Proteomes" id="UP000799753"/>
    </source>
</evidence>
<name>A0A6A6SIP8_9PLEO</name>
<evidence type="ECO:0000313" key="2">
    <source>
        <dbReference type="EMBL" id="KAF2646104.1"/>
    </source>
</evidence>
<protein>
    <recommendedName>
        <fullName evidence="1">Thioester reductase (TE) domain-containing protein</fullName>
    </recommendedName>
</protein>
<accession>A0A6A6SIP8</accession>
<dbReference type="Pfam" id="PF07993">
    <property type="entry name" value="NAD_binding_4"/>
    <property type="match status" value="1"/>
</dbReference>
<sequence length="208" mass="22261">MNSSQSEYQVNCSLVVKVRWACERLLGHAASLGLPVNIFRPSMCANSERSGRGLERDDINRRVLVSSLHTGYVPDFGSDKGGGMSWMGVEWLVFSMVQLSGLSTTSAVPNAANAGPSGPVIYHMVPDTHIPYSKIAQVLGGGFSGDPLRMAAPEEWFTALTRSGDAEMAMHAEVLKSWRVGGKRDGSGLRLMVRICGHCCATGMGIGT</sequence>
<feature type="domain" description="Thioester reductase (TE)" evidence="1">
    <location>
        <begin position="20"/>
        <end position="93"/>
    </location>
</feature>
<dbReference type="EMBL" id="MU006776">
    <property type="protein sequence ID" value="KAF2646104.1"/>
    <property type="molecule type" value="Genomic_DNA"/>
</dbReference>
<dbReference type="Gene3D" id="3.40.50.720">
    <property type="entry name" value="NAD(P)-binding Rossmann-like Domain"/>
    <property type="match status" value="1"/>
</dbReference>
<dbReference type="AlphaFoldDB" id="A0A6A6SIP8"/>
<dbReference type="OrthoDB" id="329835at2759"/>
<evidence type="ECO:0000259" key="1">
    <source>
        <dbReference type="Pfam" id="PF07993"/>
    </source>
</evidence>
<keyword evidence="3" id="KW-1185">Reference proteome</keyword>
<gene>
    <name evidence="2" type="ORF">P280DRAFT_502768</name>
</gene>
<organism evidence="2 3">
    <name type="scientific">Massarina eburnea CBS 473.64</name>
    <dbReference type="NCBI Taxonomy" id="1395130"/>
    <lineage>
        <taxon>Eukaryota</taxon>
        <taxon>Fungi</taxon>
        <taxon>Dikarya</taxon>
        <taxon>Ascomycota</taxon>
        <taxon>Pezizomycotina</taxon>
        <taxon>Dothideomycetes</taxon>
        <taxon>Pleosporomycetidae</taxon>
        <taxon>Pleosporales</taxon>
        <taxon>Massarineae</taxon>
        <taxon>Massarinaceae</taxon>
        <taxon>Massarina</taxon>
    </lineage>
</organism>